<accession>A0A8I2YJ44</accession>
<sequence>MTKGLAIAQEASLGQVVVVKLDNFYRKRPTLVSGTDKTKDWQHPLFSSSSMLDIPTTEVIVKYLNIRLKTQAFNAFHDKVSARLSSNDSRILRQILLRLYDLGSFIGIIGMLVGFCLLFFTVTSSSSELLRTGRDGSTSTLTKRALHHGDITLPTAPPSNAPRINPIIPGLTVPLSHLPLILVALTISQVVHEAGHAITAALHHVPMLSCGLAVTFLLPSAFVSLPAARMEKLPPRVRLQIVSSGCFHNFVFLCLLLSAALSKASFSPIWALFQDTSVLGKIVISVDYDSPLATHLPVGTLITNIDDFSMAATSLDDPWDYYLLSPFSGSLQGWCARESILNNAFAPSCAGIGPYSCFVSKADEAEQYELDPVDIFTGNLARCNFSTECASSSSCVVPRRNQQLVRISVLKNYGSTSREDTVVWKGPKEEIWEQVQVGNLRPRFPFVSYKLPRLASAFFEYMKIANLSLYLVNMLPITALDGHQLLAALLQFFYGQVSEGVGSIDLEALNNSARRCVDSWVSSTGRRNDTYYPLSVKTQLFQSRVGVWLNGN</sequence>
<dbReference type="OrthoDB" id="7694678at2759"/>
<feature type="transmembrane region" description="Helical" evidence="6">
    <location>
        <begin position="205"/>
        <end position="227"/>
    </location>
</feature>
<evidence type="ECO:0000256" key="6">
    <source>
        <dbReference type="SAM" id="Phobius"/>
    </source>
</evidence>
<keyword evidence="2 6" id="KW-0812">Transmembrane</keyword>
<evidence type="ECO:0000313" key="8">
    <source>
        <dbReference type="EMBL" id="KAG6372971.1"/>
    </source>
</evidence>
<dbReference type="InterPro" id="IPR001193">
    <property type="entry name" value="MBTPS2"/>
</dbReference>
<dbReference type="InterPro" id="IPR008915">
    <property type="entry name" value="Peptidase_M50"/>
</dbReference>
<evidence type="ECO:0000259" key="7">
    <source>
        <dbReference type="Pfam" id="PF02163"/>
    </source>
</evidence>
<comment type="subcellular location">
    <subcellularLocation>
        <location evidence="1">Endomembrane system</location>
        <topology evidence="1">Multi-pass membrane protein</topology>
    </subcellularLocation>
</comment>
<reference evidence="8" key="1">
    <citation type="submission" date="2021-03" db="EMBL/GenBank/DDBJ databases">
        <title>Evolutionary innovations through gain and loss of genes in the ectomycorrhizal Boletales.</title>
        <authorList>
            <person name="Wu G."/>
            <person name="Miyauchi S."/>
            <person name="Morin E."/>
            <person name="Yang Z.-L."/>
            <person name="Xu J."/>
            <person name="Martin F.M."/>
        </authorList>
    </citation>
    <scope>NUCLEOTIDE SEQUENCE</scope>
    <source>
        <strain evidence="8">BR01</strain>
    </source>
</reference>
<dbReference type="GO" id="GO:1905897">
    <property type="term" value="P:regulation of response to endoplasmic reticulum stress"/>
    <property type="evidence" value="ECO:0007669"/>
    <property type="project" value="TreeGrafter"/>
</dbReference>
<dbReference type="GO" id="GO:0012505">
    <property type="term" value="C:endomembrane system"/>
    <property type="evidence" value="ECO:0007669"/>
    <property type="project" value="UniProtKB-SubCell"/>
</dbReference>
<dbReference type="PRINTS" id="PR01000">
    <property type="entry name" value="SREBPS2PTASE"/>
</dbReference>
<dbReference type="GO" id="GO:0016020">
    <property type="term" value="C:membrane"/>
    <property type="evidence" value="ECO:0007669"/>
    <property type="project" value="InterPro"/>
</dbReference>
<dbReference type="Proteomes" id="UP000683000">
    <property type="component" value="Unassembled WGS sequence"/>
</dbReference>
<dbReference type="Pfam" id="PF02163">
    <property type="entry name" value="Peptidase_M50"/>
    <property type="match status" value="1"/>
</dbReference>
<feature type="transmembrane region" description="Helical" evidence="6">
    <location>
        <begin position="239"/>
        <end position="261"/>
    </location>
</feature>
<evidence type="ECO:0000256" key="3">
    <source>
        <dbReference type="ARBA" id="ARBA00022989"/>
    </source>
</evidence>
<comment type="caution">
    <text evidence="8">The sequence shown here is derived from an EMBL/GenBank/DDBJ whole genome shotgun (WGS) entry which is preliminary data.</text>
</comment>
<keyword evidence="9" id="KW-1185">Reference proteome</keyword>
<keyword evidence="3 6" id="KW-1133">Transmembrane helix</keyword>
<dbReference type="GO" id="GO:0005737">
    <property type="term" value="C:cytoplasm"/>
    <property type="evidence" value="ECO:0007669"/>
    <property type="project" value="TreeGrafter"/>
</dbReference>
<dbReference type="PANTHER" id="PTHR13325:SF3">
    <property type="entry name" value="MEMBRANE-BOUND TRANSCRIPTION FACTOR SITE-2 PROTEASE"/>
    <property type="match status" value="1"/>
</dbReference>
<dbReference type="EMBL" id="JAGFBS010000024">
    <property type="protein sequence ID" value="KAG6372971.1"/>
    <property type="molecule type" value="Genomic_DNA"/>
</dbReference>
<proteinExistence type="predicted"/>
<organism evidence="8 9">
    <name type="scientific">Boletus reticuloceps</name>
    <dbReference type="NCBI Taxonomy" id="495285"/>
    <lineage>
        <taxon>Eukaryota</taxon>
        <taxon>Fungi</taxon>
        <taxon>Dikarya</taxon>
        <taxon>Basidiomycota</taxon>
        <taxon>Agaricomycotina</taxon>
        <taxon>Agaricomycetes</taxon>
        <taxon>Agaricomycetidae</taxon>
        <taxon>Boletales</taxon>
        <taxon>Boletineae</taxon>
        <taxon>Boletaceae</taxon>
        <taxon>Boletoideae</taxon>
        <taxon>Boletus</taxon>
    </lineage>
</organism>
<keyword evidence="4 6" id="KW-0472">Membrane</keyword>
<evidence type="ECO:0000256" key="2">
    <source>
        <dbReference type="ARBA" id="ARBA00022692"/>
    </source>
</evidence>
<evidence type="ECO:0000256" key="5">
    <source>
        <dbReference type="ARBA" id="ARBA00032658"/>
    </source>
</evidence>
<dbReference type="GO" id="GO:0031293">
    <property type="term" value="P:membrane protein intracellular domain proteolysis"/>
    <property type="evidence" value="ECO:0007669"/>
    <property type="project" value="TreeGrafter"/>
</dbReference>
<evidence type="ECO:0000256" key="1">
    <source>
        <dbReference type="ARBA" id="ARBA00004127"/>
    </source>
</evidence>
<evidence type="ECO:0000313" key="9">
    <source>
        <dbReference type="Proteomes" id="UP000683000"/>
    </source>
</evidence>
<name>A0A8I2YJ44_9AGAM</name>
<feature type="transmembrane region" description="Helical" evidence="6">
    <location>
        <begin position="99"/>
        <end position="122"/>
    </location>
</feature>
<dbReference type="AlphaFoldDB" id="A0A8I2YJ44"/>
<dbReference type="GO" id="GO:0004222">
    <property type="term" value="F:metalloendopeptidase activity"/>
    <property type="evidence" value="ECO:0007669"/>
    <property type="project" value="InterPro"/>
</dbReference>
<gene>
    <name evidence="8" type="ORF">JVT61DRAFT_7017</name>
</gene>
<protein>
    <recommendedName>
        <fullName evidence="5">Endopeptidase S2P</fullName>
    </recommendedName>
</protein>
<dbReference type="PANTHER" id="PTHR13325">
    <property type="entry name" value="PROTEASE M50 MEMBRANE-BOUND TRANSCRIPTION FACTOR SITE 2 PROTEASE"/>
    <property type="match status" value="1"/>
</dbReference>
<feature type="domain" description="Peptidase M50" evidence="7">
    <location>
        <begin position="181"/>
        <end position="492"/>
    </location>
</feature>
<evidence type="ECO:0000256" key="4">
    <source>
        <dbReference type="ARBA" id="ARBA00023136"/>
    </source>
</evidence>